<gene>
    <name evidence="4" type="ORF">GCM10025751_18020</name>
</gene>
<keyword evidence="2" id="KW-1133">Transmembrane helix</keyword>
<comment type="caution">
    <text evidence="4">The sequence shown here is derived from an EMBL/GenBank/DDBJ whole genome shotgun (WGS) entry which is preliminary data.</text>
</comment>
<proteinExistence type="predicted"/>
<feature type="transmembrane region" description="Helical" evidence="2">
    <location>
        <begin position="294"/>
        <end position="310"/>
    </location>
</feature>
<dbReference type="PANTHER" id="PTHR35024:SF4">
    <property type="entry name" value="POLYMER-FORMING CYTOSKELETAL PROTEIN"/>
    <property type="match status" value="1"/>
</dbReference>
<evidence type="ECO:0000256" key="1">
    <source>
        <dbReference type="SAM" id="MobiDB-lite"/>
    </source>
</evidence>
<reference evidence="4 5" key="1">
    <citation type="journal article" date="2019" name="Int. J. Syst. Evol. Microbiol.">
        <title>The Global Catalogue of Microorganisms (GCM) 10K type strain sequencing project: providing services to taxonomists for standard genome sequencing and annotation.</title>
        <authorList>
            <consortium name="The Broad Institute Genomics Platform"/>
            <consortium name="The Broad Institute Genome Sequencing Center for Infectious Disease"/>
            <person name="Wu L."/>
            <person name="Ma J."/>
        </authorList>
    </citation>
    <scope>NUCLEOTIDE SEQUENCE [LARGE SCALE GENOMIC DNA]</scope>
    <source>
        <strain evidence="4 5">JCM 17504</strain>
    </source>
</reference>
<evidence type="ECO:0000313" key="4">
    <source>
        <dbReference type="EMBL" id="GAA5047433.1"/>
    </source>
</evidence>
<dbReference type="RefSeq" id="WP_227776562.1">
    <property type="nucleotide sequence ID" value="NZ_BAABKX010000001.1"/>
</dbReference>
<accession>A0AAV3UFA5</accession>
<evidence type="ECO:0000259" key="3">
    <source>
        <dbReference type="Pfam" id="PF26514"/>
    </source>
</evidence>
<dbReference type="Pfam" id="PF26514">
    <property type="entry name" value="DUF8173"/>
    <property type="match status" value="1"/>
</dbReference>
<dbReference type="GeneID" id="68612396"/>
<dbReference type="Pfam" id="PF04519">
    <property type="entry name" value="Bactofilin"/>
    <property type="match status" value="1"/>
</dbReference>
<feature type="transmembrane region" description="Helical" evidence="2">
    <location>
        <begin position="263"/>
        <end position="287"/>
    </location>
</feature>
<dbReference type="InterPro" id="IPR007607">
    <property type="entry name" value="BacA/B"/>
</dbReference>
<sequence>MRAKATLLVVFLLVATLPATAAAEQTRTAGTVVIAEGETVNDDLTATAGSVVVRGTVNGDLTALAGNVLVARTGTVSGDVSAIAGNVRIEGTVTGNVESGGGNFVLAQTGTVGGSLEGAAGYSQLAGTVGGDVQVASDTLAVTETATIDGNLVYDAETFERAPGATIGGTVRQDESMADVGPTPVPQIPNWVGTLYGFFVNLLLGVILLAVFPSFSEGVAERARGNPLFSAGVGLLLFILVPIVLVLFAITIIGIPISLLGALLFAVLLWVGTVYGSFSVGVWLLALADSANRWLALLVGLLVVAVVTQIPILGGLIQFLVLLLGFGALATATRARYRGRRNAPEDAGTEGSETMDTGADDESTTA</sequence>
<dbReference type="EMBL" id="BAABKX010000001">
    <property type="protein sequence ID" value="GAA5047433.1"/>
    <property type="molecule type" value="Genomic_DNA"/>
</dbReference>
<dbReference type="PANTHER" id="PTHR35024">
    <property type="entry name" value="HYPOTHETICAL CYTOSOLIC PROTEIN"/>
    <property type="match status" value="1"/>
</dbReference>
<keyword evidence="2" id="KW-0812">Transmembrane</keyword>
<keyword evidence="5" id="KW-1185">Reference proteome</keyword>
<dbReference type="AlphaFoldDB" id="A0AAV3UFA5"/>
<keyword evidence="2" id="KW-0472">Membrane</keyword>
<organism evidence="4 5">
    <name type="scientific">Haladaptatus pallidirubidus</name>
    <dbReference type="NCBI Taxonomy" id="1008152"/>
    <lineage>
        <taxon>Archaea</taxon>
        <taxon>Methanobacteriati</taxon>
        <taxon>Methanobacteriota</taxon>
        <taxon>Stenosarchaea group</taxon>
        <taxon>Halobacteria</taxon>
        <taxon>Halobacteriales</taxon>
        <taxon>Haladaptataceae</taxon>
        <taxon>Haladaptatus</taxon>
    </lineage>
</organism>
<dbReference type="InterPro" id="IPR058486">
    <property type="entry name" value="DUF8173"/>
</dbReference>
<evidence type="ECO:0000256" key="2">
    <source>
        <dbReference type="SAM" id="Phobius"/>
    </source>
</evidence>
<dbReference type="Proteomes" id="UP001501729">
    <property type="component" value="Unassembled WGS sequence"/>
</dbReference>
<feature type="transmembrane region" description="Helical" evidence="2">
    <location>
        <begin position="191"/>
        <end position="212"/>
    </location>
</feature>
<protein>
    <recommendedName>
        <fullName evidence="3">DUF8173 domain-containing protein</fullName>
    </recommendedName>
</protein>
<feature type="transmembrane region" description="Helical" evidence="2">
    <location>
        <begin position="233"/>
        <end position="257"/>
    </location>
</feature>
<feature type="region of interest" description="Disordered" evidence="1">
    <location>
        <begin position="340"/>
        <end position="366"/>
    </location>
</feature>
<feature type="domain" description="DUF8173" evidence="3">
    <location>
        <begin position="191"/>
        <end position="334"/>
    </location>
</feature>
<name>A0AAV3UFA5_9EURY</name>
<feature type="transmembrane region" description="Helical" evidence="2">
    <location>
        <begin position="316"/>
        <end position="333"/>
    </location>
</feature>
<evidence type="ECO:0000313" key="5">
    <source>
        <dbReference type="Proteomes" id="UP001501729"/>
    </source>
</evidence>